<organism evidence="1 2">
    <name type="scientific">Reinekea marinisedimentorum</name>
    <dbReference type="NCBI Taxonomy" id="230495"/>
    <lineage>
        <taxon>Bacteria</taxon>
        <taxon>Pseudomonadati</taxon>
        <taxon>Pseudomonadota</taxon>
        <taxon>Gammaproteobacteria</taxon>
        <taxon>Oceanospirillales</taxon>
        <taxon>Saccharospirillaceae</taxon>
        <taxon>Reinekea</taxon>
    </lineage>
</organism>
<keyword evidence="2" id="KW-1185">Reference proteome</keyword>
<gene>
    <name evidence="1" type="ORF">BCF53_1205</name>
</gene>
<name>A0A4R3HV82_9GAMM</name>
<proteinExistence type="predicted"/>
<evidence type="ECO:0000313" key="1">
    <source>
        <dbReference type="EMBL" id="TCS37146.1"/>
    </source>
</evidence>
<dbReference type="AlphaFoldDB" id="A0A4R3HV82"/>
<comment type="caution">
    <text evidence="1">The sequence shown here is derived from an EMBL/GenBank/DDBJ whole genome shotgun (WGS) entry which is preliminary data.</text>
</comment>
<protein>
    <submittedName>
        <fullName evidence="1">Uncharacterized protein</fullName>
    </submittedName>
</protein>
<dbReference type="OrthoDB" id="6198307at2"/>
<dbReference type="Proteomes" id="UP000295793">
    <property type="component" value="Unassembled WGS sequence"/>
</dbReference>
<evidence type="ECO:0000313" key="2">
    <source>
        <dbReference type="Proteomes" id="UP000295793"/>
    </source>
</evidence>
<dbReference type="RefSeq" id="WP_132703391.1">
    <property type="nucleotide sequence ID" value="NZ_SLZR01000020.1"/>
</dbReference>
<dbReference type="EMBL" id="SLZR01000020">
    <property type="protein sequence ID" value="TCS37146.1"/>
    <property type="molecule type" value="Genomic_DNA"/>
</dbReference>
<sequence length="111" mass="11973">MSTTAESAGNWLKDKNPSADEVSVMLSKLTSRIENWTGDEEQIQGSIDAADVLQSYLDAKASPELPDEAAVNAQLDTSELIPEGKPVELSPEEKLVKFNALKQKLAGSTLK</sequence>
<accession>A0A4R3HV82</accession>
<reference evidence="1 2" key="1">
    <citation type="submission" date="2019-03" db="EMBL/GenBank/DDBJ databases">
        <title>Genomic Encyclopedia of Archaeal and Bacterial Type Strains, Phase II (KMG-II): from individual species to whole genera.</title>
        <authorList>
            <person name="Goeker M."/>
        </authorList>
    </citation>
    <scope>NUCLEOTIDE SEQUENCE [LARGE SCALE GENOMIC DNA]</scope>
    <source>
        <strain evidence="1 2">DSM 15388</strain>
    </source>
</reference>